<accession>D3Y172</accession>
<dbReference type="SUPFAM" id="SSF51197">
    <property type="entry name" value="Clavaminate synthase-like"/>
    <property type="match status" value="1"/>
</dbReference>
<dbReference type="AlphaFoldDB" id="D3Y172"/>
<organism evidence="1">
    <name type="scientific">Streptomyces platensis</name>
    <dbReference type="NCBI Taxonomy" id="58346"/>
    <lineage>
        <taxon>Bacteria</taxon>
        <taxon>Bacillati</taxon>
        <taxon>Actinomycetota</taxon>
        <taxon>Actinomycetes</taxon>
        <taxon>Kitasatosporales</taxon>
        <taxon>Streptomycetaceae</taxon>
        <taxon>Streptomyces</taxon>
    </lineage>
</organism>
<sequence length="213" mass="24624">MQAPAWPHAGVRRHMTTYTRLRYDVAKFPLADLVREVMDVDDLEGLAASEWLATRETDQSTPYHKRFYDNVDVISPAYRTLVRHLLGDTADDVYLQRIPTFRVHLRNSVAVGSWHRDRDFGHDSAEVNYWVPLTRAFGNNTLWIDKEPVHAEYGEVIVFDGANSWHGNVVNDTEISRVSIDFRTLPRAAYRPNDRKSVSYGLPFLLGEYWDTV</sequence>
<proteinExistence type="predicted"/>
<evidence type="ECO:0000313" key="1">
    <source>
        <dbReference type="EMBL" id="ADC52836.1"/>
    </source>
</evidence>
<dbReference type="Gene3D" id="2.60.120.620">
    <property type="entry name" value="q2cbj1_9rhob like domain"/>
    <property type="match status" value="1"/>
</dbReference>
<protein>
    <submittedName>
        <fullName evidence="1">StrG</fullName>
    </submittedName>
</protein>
<name>D3Y172_STRPT</name>
<gene>
    <name evidence="1" type="primary">strG</name>
</gene>
<dbReference type="EMBL" id="GU384160">
    <property type="protein sequence ID" value="ADC52836.1"/>
    <property type="molecule type" value="Genomic_DNA"/>
</dbReference>
<reference evidence="1" key="1">
    <citation type="journal article" date="2010" name="Environ. Microbiol.">
        <title>Coevolution of antibiotic production and counter-resistance in soil bacteria.</title>
        <authorList>
            <person name="Laskaris P."/>
            <person name="Tolba S."/>
            <person name="Calvo-Bado L."/>
            <person name="Wellington L."/>
        </authorList>
    </citation>
    <scope>NUCLEOTIDE SEQUENCE</scope>
    <source>
        <strain evidence="1">CR50</strain>
    </source>
</reference>